<dbReference type="GO" id="GO:0006355">
    <property type="term" value="P:regulation of DNA-templated transcription"/>
    <property type="evidence" value="ECO:0007669"/>
    <property type="project" value="InterPro"/>
</dbReference>
<dbReference type="GO" id="GO:0009584">
    <property type="term" value="P:detection of visible light"/>
    <property type="evidence" value="ECO:0007669"/>
    <property type="project" value="InterPro"/>
</dbReference>
<accession>A0A4Y6ULU0</accession>
<dbReference type="Pfam" id="PF00360">
    <property type="entry name" value="PHY"/>
    <property type="match status" value="1"/>
</dbReference>
<evidence type="ECO:0000256" key="5">
    <source>
        <dbReference type="ARBA" id="ARBA00023170"/>
    </source>
</evidence>
<dbReference type="SUPFAM" id="SSF55785">
    <property type="entry name" value="PYP-like sensor domain (PAS domain)"/>
    <property type="match status" value="1"/>
</dbReference>
<dbReference type="Pfam" id="PF08446">
    <property type="entry name" value="PAS_2"/>
    <property type="match status" value="1"/>
</dbReference>
<keyword evidence="3" id="KW-0716">Sensory transduction</keyword>
<reference evidence="7 8" key="1">
    <citation type="submission" date="2019-03" db="EMBL/GenBank/DDBJ databases">
        <title>The complete genome sequence of Swingsia samuiensis NBRC107927(T).</title>
        <authorList>
            <person name="Chua K.-O."/>
            <person name="Chan K.-G."/>
            <person name="See-Too W.-S."/>
        </authorList>
    </citation>
    <scope>NUCLEOTIDE SEQUENCE [LARGE SCALE GENOMIC DNA]</scope>
    <source>
        <strain evidence="7 8">AH83</strain>
    </source>
</reference>
<dbReference type="PROSITE" id="PS50046">
    <property type="entry name" value="PHYTOCHROME_2"/>
    <property type="match status" value="1"/>
</dbReference>
<gene>
    <name evidence="7" type="ORF">E3D00_06530</name>
</gene>
<dbReference type="Pfam" id="PF07568">
    <property type="entry name" value="HisKA_2"/>
    <property type="match status" value="1"/>
</dbReference>
<dbReference type="InterPro" id="IPR013515">
    <property type="entry name" value="Phytochrome_cen-reg"/>
</dbReference>
<dbReference type="PANTHER" id="PTHR43065">
    <property type="entry name" value="SENSOR HISTIDINE KINASE"/>
    <property type="match status" value="1"/>
</dbReference>
<evidence type="ECO:0000256" key="2">
    <source>
        <dbReference type="ARBA" id="ARBA00022543"/>
    </source>
</evidence>
<dbReference type="Gene3D" id="3.30.450.20">
    <property type="entry name" value="PAS domain"/>
    <property type="match status" value="2"/>
</dbReference>
<keyword evidence="8" id="KW-1185">Reference proteome</keyword>
<dbReference type="InterPro" id="IPR029016">
    <property type="entry name" value="GAF-like_dom_sf"/>
</dbReference>
<dbReference type="Proteomes" id="UP000316313">
    <property type="component" value="Chromosome"/>
</dbReference>
<dbReference type="InterPro" id="IPR043150">
    <property type="entry name" value="Phytochrome_PHY_sf"/>
</dbReference>
<dbReference type="InterPro" id="IPR035965">
    <property type="entry name" value="PAS-like_dom_sf"/>
</dbReference>
<dbReference type="InterPro" id="IPR011495">
    <property type="entry name" value="Sig_transdc_His_kin_sub2_dim/P"/>
</dbReference>
<dbReference type="AlphaFoldDB" id="A0A4Y6ULU0"/>
<dbReference type="Pfam" id="PF01590">
    <property type="entry name" value="GAF"/>
    <property type="match status" value="1"/>
</dbReference>
<evidence type="ECO:0000256" key="4">
    <source>
        <dbReference type="ARBA" id="ARBA00022991"/>
    </source>
</evidence>
<evidence type="ECO:0000313" key="8">
    <source>
        <dbReference type="Proteomes" id="UP000316313"/>
    </source>
</evidence>
<proteinExistence type="inferred from homology"/>
<keyword evidence="4" id="KW-0157">Chromophore</keyword>
<dbReference type="InterPro" id="IPR001294">
    <property type="entry name" value="Phytochrome"/>
</dbReference>
<dbReference type="InterPro" id="IPR003594">
    <property type="entry name" value="HATPase_dom"/>
</dbReference>
<evidence type="ECO:0000313" key="7">
    <source>
        <dbReference type="EMBL" id="QDH18024.1"/>
    </source>
</evidence>
<dbReference type="GO" id="GO:0009881">
    <property type="term" value="F:photoreceptor activity"/>
    <property type="evidence" value="ECO:0007669"/>
    <property type="project" value="UniProtKB-KW"/>
</dbReference>
<dbReference type="SUPFAM" id="SSF55874">
    <property type="entry name" value="ATPase domain of HSP90 chaperone/DNA topoisomerase II/histidine kinase"/>
    <property type="match status" value="1"/>
</dbReference>
<dbReference type="PRINTS" id="PR01033">
    <property type="entry name" value="PHYTOCHROME"/>
</dbReference>
<name>A0A4Y6ULU0_9PROT</name>
<dbReference type="Gene3D" id="3.30.450.40">
    <property type="match status" value="1"/>
</dbReference>
<comment type="similarity">
    <text evidence="1">In the N-terminal section; belongs to the phytochrome family.</text>
</comment>
<dbReference type="Gene3D" id="3.30.450.270">
    <property type="match status" value="1"/>
</dbReference>
<dbReference type="Gene3D" id="3.30.565.10">
    <property type="entry name" value="Histidine kinase-like ATPase, C-terminal domain"/>
    <property type="match status" value="1"/>
</dbReference>
<dbReference type="KEGG" id="ssam:E3D00_06530"/>
<organism evidence="7 8">
    <name type="scientific">Swingsia samuiensis</name>
    <dbReference type="NCBI Taxonomy" id="1293412"/>
    <lineage>
        <taxon>Bacteria</taxon>
        <taxon>Pseudomonadati</taxon>
        <taxon>Pseudomonadota</taxon>
        <taxon>Alphaproteobacteria</taxon>
        <taxon>Acetobacterales</taxon>
        <taxon>Acetobacteraceae</taxon>
        <taxon>Swingsia</taxon>
    </lineage>
</organism>
<dbReference type="InterPro" id="IPR003018">
    <property type="entry name" value="GAF"/>
</dbReference>
<dbReference type="InterPro" id="IPR013654">
    <property type="entry name" value="PAS_2"/>
</dbReference>
<evidence type="ECO:0000256" key="3">
    <source>
        <dbReference type="ARBA" id="ARBA00022606"/>
    </source>
</evidence>
<feature type="domain" description="Phytochrome chromophore attachment site" evidence="6">
    <location>
        <begin position="128"/>
        <end position="284"/>
    </location>
</feature>
<evidence type="ECO:0000256" key="1">
    <source>
        <dbReference type="ARBA" id="ARBA00006402"/>
    </source>
</evidence>
<dbReference type="InterPro" id="IPR036890">
    <property type="entry name" value="HATPase_C_sf"/>
</dbReference>
<evidence type="ECO:0000259" key="6">
    <source>
        <dbReference type="PROSITE" id="PS50046"/>
    </source>
</evidence>
<dbReference type="PANTHER" id="PTHR43065:SF23">
    <property type="entry name" value="SENSOR HISTIDINE KINASE PDTAS"/>
    <property type="match status" value="1"/>
</dbReference>
<dbReference type="OrthoDB" id="5287260at2"/>
<keyword evidence="2" id="KW-0600">Photoreceptor protein</keyword>
<keyword evidence="5" id="KW-0675">Receptor</keyword>
<dbReference type="EMBL" id="CP038141">
    <property type="protein sequence ID" value="QDH18024.1"/>
    <property type="molecule type" value="Genomic_DNA"/>
</dbReference>
<dbReference type="InterPro" id="IPR016132">
    <property type="entry name" value="Phyto_chromo_attachment"/>
</dbReference>
<sequence>MLLACDREPIHRPNAIQPHGLLLIAEASTLKIIAGAGDIEKRLIPNWLHQNASELLEVKASWLKHPEHSSLSPTQVTGLGGETFSILKHHSDGKILIELEPFSPDHLITWDIFSRIDATADYFEKCNDIQSVCEYGVKVFQKLVRFDRVMIYRFLDDGSGRVIAEKYNDKFSSLLNHHFPESDIPAQARSLYLKNTFRTIPSVHYTAAPIRPVEAGLKDLDLSSVQLRSVSPVHLRYMQNMGVAASASISIIVNNELWGLVTCHNATPKFIPENVRAACRTLAGLLARQIRNKAEFASYQERLHLKNIIETATTHFNLNVSIEQNAHKYATDLQRVFPCDGFAVIGHDRITSYGHIPSDDILRSIQEWLTLGSNGGIFYTSSLQEDYPPAKEWPEISSGILAITLPFKQPLTLLWNRTEIIQTVEWAGNPHKGEPDQNGVLHPRHSFDTWRQSVYGQSAPWGIEQRQAARRLKNILFSTYQTQQLRELNTALTSTLQERESLLKQKDFLIQEVNHRVQNSLQMVASFLKLQARTTENTETTSALIEAQHRIAAIGLVHRRLYQDDNLEIVSLDRYLEDLLRELLASLGPEWHTHLTMHIEPISVTADRAINVGLILTELIINISKYAYNGEAGPIIISLRKNGKIITLEVCDQGDENNIINNTGFGTRMMKAIINSLSGTLTYQSTNPGLKALVTVPVEAKSK</sequence>
<dbReference type="SUPFAM" id="SSF55781">
    <property type="entry name" value="GAF domain-like"/>
    <property type="match status" value="2"/>
</dbReference>
<protein>
    <submittedName>
        <fullName evidence="7">GAF domain-containing protein</fullName>
    </submittedName>
</protein>
<dbReference type="Pfam" id="PF13581">
    <property type="entry name" value="HATPase_c_2"/>
    <property type="match status" value="1"/>
</dbReference>